<dbReference type="KEGG" id="ntr:B0W44_10555"/>
<name>A0A1U9K7Z6_9BACL</name>
<evidence type="ECO:0000313" key="1">
    <source>
        <dbReference type="EMBL" id="AQS56140.1"/>
    </source>
</evidence>
<reference evidence="1 2" key="1">
    <citation type="journal article" date="2015" name="Int. J. Syst. Evol. Microbiol.">
        <title>Novibacillus thermophilus gen. nov., sp. nov., a Gram-staining-negative and moderately thermophilic member of the family Thermoactinomycetaceae.</title>
        <authorList>
            <person name="Yang G."/>
            <person name="Chen J."/>
            <person name="Zhou S."/>
        </authorList>
    </citation>
    <scope>NUCLEOTIDE SEQUENCE [LARGE SCALE GENOMIC DNA]</scope>
    <source>
        <strain evidence="1 2">SG-1</strain>
    </source>
</reference>
<gene>
    <name evidence="1" type="ORF">B0W44_10555</name>
</gene>
<dbReference type="Proteomes" id="UP000188603">
    <property type="component" value="Chromosome"/>
</dbReference>
<accession>A0A1U9K7Z6</accession>
<dbReference type="AlphaFoldDB" id="A0A1U9K7Z6"/>
<protein>
    <submittedName>
        <fullName evidence="1">Uncharacterized protein</fullName>
    </submittedName>
</protein>
<evidence type="ECO:0000313" key="2">
    <source>
        <dbReference type="Proteomes" id="UP000188603"/>
    </source>
</evidence>
<dbReference type="STRING" id="1471761.B0W44_10555"/>
<sequence length="62" mass="7142">MVPKGVPRLTPGSKLYKCLEYDRVICEGKDETFLIEIKRLTDEHDRHRTDEDRSISLGPRAG</sequence>
<organism evidence="1 2">
    <name type="scientific">Novibacillus thermophilus</name>
    <dbReference type="NCBI Taxonomy" id="1471761"/>
    <lineage>
        <taxon>Bacteria</taxon>
        <taxon>Bacillati</taxon>
        <taxon>Bacillota</taxon>
        <taxon>Bacilli</taxon>
        <taxon>Bacillales</taxon>
        <taxon>Thermoactinomycetaceae</taxon>
        <taxon>Novibacillus</taxon>
    </lineage>
</organism>
<keyword evidence="2" id="KW-1185">Reference proteome</keyword>
<proteinExistence type="predicted"/>
<dbReference type="EMBL" id="CP019699">
    <property type="protein sequence ID" value="AQS56140.1"/>
    <property type="molecule type" value="Genomic_DNA"/>
</dbReference>